<feature type="transmembrane region" description="Helical" evidence="1">
    <location>
        <begin position="60"/>
        <end position="80"/>
    </location>
</feature>
<dbReference type="EMBL" id="UOFV01000558">
    <property type="protein sequence ID" value="VAX05988.1"/>
    <property type="molecule type" value="Genomic_DNA"/>
</dbReference>
<dbReference type="InterPro" id="IPR000326">
    <property type="entry name" value="PAP2/HPO"/>
</dbReference>
<organism evidence="3">
    <name type="scientific">hydrothermal vent metagenome</name>
    <dbReference type="NCBI Taxonomy" id="652676"/>
    <lineage>
        <taxon>unclassified sequences</taxon>
        <taxon>metagenomes</taxon>
        <taxon>ecological metagenomes</taxon>
    </lineage>
</organism>
<dbReference type="Gene3D" id="1.20.144.10">
    <property type="entry name" value="Phosphatidic acid phosphatase type 2/haloperoxidase"/>
    <property type="match status" value="1"/>
</dbReference>
<dbReference type="PANTHER" id="PTHR14969:SF13">
    <property type="entry name" value="AT30094P"/>
    <property type="match status" value="1"/>
</dbReference>
<evidence type="ECO:0000256" key="1">
    <source>
        <dbReference type="SAM" id="Phobius"/>
    </source>
</evidence>
<dbReference type="PANTHER" id="PTHR14969">
    <property type="entry name" value="SPHINGOSINE-1-PHOSPHATE PHOSPHOHYDROLASE"/>
    <property type="match status" value="1"/>
</dbReference>
<keyword evidence="1" id="KW-0472">Membrane</keyword>
<feature type="transmembrane region" description="Helical" evidence="1">
    <location>
        <begin position="159"/>
        <end position="179"/>
    </location>
</feature>
<gene>
    <name evidence="3" type="ORF">MNBD_GAMMA19-1125</name>
</gene>
<feature type="domain" description="Phosphatidic acid phosphatase type 2/haloperoxidase" evidence="2">
    <location>
        <begin position="87"/>
        <end position="200"/>
    </location>
</feature>
<protein>
    <recommendedName>
        <fullName evidence="2">Phosphatidic acid phosphatase type 2/haloperoxidase domain-containing protein</fullName>
    </recommendedName>
</protein>
<feature type="transmembrane region" description="Helical" evidence="1">
    <location>
        <begin position="87"/>
        <end position="105"/>
    </location>
</feature>
<keyword evidence="1" id="KW-1133">Transmembrane helix</keyword>
<dbReference type="InterPro" id="IPR036938">
    <property type="entry name" value="PAP2/HPO_sf"/>
</dbReference>
<feature type="transmembrane region" description="Helical" evidence="1">
    <location>
        <begin position="185"/>
        <end position="204"/>
    </location>
</feature>
<feature type="transmembrane region" description="Helical" evidence="1">
    <location>
        <begin position="216"/>
        <end position="233"/>
    </location>
</feature>
<name>A0A3B1B3G2_9ZZZZ</name>
<dbReference type="SUPFAM" id="SSF48317">
    <property type="entry name" value="Acid phosphatase/Vanadium-dependent haloperoxidase"/>
    <property type="match status" value="1"/>
</dbReference>
<sequence>MTTPHFTQHYSPHTHISSPWVWLVPVFTLVSAAVIVLFDVNQSLFSWLNQWGLNEPGTTFWANATLFGDTLIAFSLLGLFARKRPDIVWALFLAVLFATAWVHILKPLFDIPRPLAALGADMVNVIGVELRRNAFPSGHTTTAFTLAAVICLRGVHPALAVTALLLATLAGISRAVVGAHWPLDILAGAFGGWVAAALGVALGTKWAVPMGRLSQTIIGLVLLACGLALLFWHDVQYPAIALQVGVAIVSILSVGGYLVWLYRR</sequence>
<accession>A0A3B1B3G2</accession>
<proteinExistence type="predicted"/>
<evidence type="ECO:0000259" key="2">
    <source>
        <dbReference type="SMART" id="SM00014"/>
    </source>
</evidence>
<keyword evidence="1" id="KW-0812">Transmembrane</keyword>
<feature type="transmembrane region" description="Helical" evidence="1">
    <location>
        <begin position="239"/>
        <end position="262"/>
    </location>
</feature>
<dbReference type="AlphaFoldDB" id="A0A3B1B3G2"/>
<dbReference type="Pfam" id="PF01569">
    <property type="entry name" value="PAP2"/>
    <property type="match status" value="1"/>
</dbReference>
<dbReference type="SMART" id="SM00014">
    <property type="entry name" value="acidPPc"/>
    <property type="match status" value="1"/>
</dbReference>
<feature type="transmembrane region" description="Helical" evidence="1">
    <location>
        <begin position="20"/>
        <end position="40"/>
    </location>
</feature>
<evidence type="ECO:0000313" key="3">
    <source>
        <dbReference type="EMBL" id="VAX05988.1"/>
    </source>
</evidence>
<reference evidence="3" key="1">
    <citation type="submission" date="2018-06" db="EMBL/GenBank/DDBJ databases">
        <authorList>
            <person name="Zhirakovskaya E."/>
        </authorList>
    </citation>
    <scope>NUCLEOTIDE SEQUENCE</scope>
</reference>